<dbReference type="AlphaFoldDB" id="A0A4C1X0Z0"/>
<accession>A0A4C1X0Z0</accession>
<feature type="region of interest" description="Disordered" evidence="1">
    <location>
        <begin position="72"/>
        <end position="122"/>
    </location>
</feature>
<name>A0A4C1X0Z0_EUMVA</name>
<protein>
    <submittedName>
        <fullName evidence="2">Uncharacterized protein</fullName>
    </submittedName>
</protein>
<evidence type="ECO:0000256" key="1">
    <source>
        <dbReference type="SAM" id="MobiDB-lite"/>
    </source>
</evidence>
<dbReference type="EMBL" id="BGZK01000683">
    <property type="protein sequence ID" value="GBP56029.1"/>
    <property type="molecule type" value="Genomic_DNA"/>
</dbReference>
<reference evidence="2 3" key="1">
    <citation type="journal article" date="2019" name="Commun. Biol.">
        <title>The bagworm genome reveals a unique fibroin gene that provides high tensile strength.</title>
        <authorList>
            <person name="Kono N."/>
            <person name="Nakamura H."/>
            <person name="Ohtoshi R."/>
            <person name="Tomita M."/>
            <person name="Numata K."/>
            <person name="Arakawa K."/>
        </authorList>
    </citation>
    <scope>NUCLEOTIDE SEQUENCE [LARGE SCALE GENOMIC DNA]</scope>
</reference>
<organism evidence="2 3">
    <name type="scientific">Eumeta variegata</name>
    <name type="common">Bagworm moth</name>
    <name type="synonym">Eumeta japonica</name>
    <dbReference type="NCBI Taxonomy" id="151549"/>
    <lineage>
        <taxon>Eukaryota</taxon>
        <taxon>Metazoa</taxon>
        <taxon>Ecdysozoa</taxon>
        <taxon>Arthropoda</taxon>
        <taxon>Hexapoda</taxon>
        <taxon>Insecta</taxon>
        <taxon>Pterygota</taxon>
        <taxon>Neoptera</taxon>
        <taxon>Endopterygota</taxon>
        <taxon>Lepidoptera</taxon>
        <taxon>Glossata</taxon>
        <taxon>Ditrysia</taxon>
        <taxon>Tineoidea</taxon>
        <taxon>Psychidae</taxon>
        <taxon>Oiketicinae</taxon>
        <taxon>Eumeta</taxon>
    </lineage>
</organism>
<keyword evidence="3" id="KW-1185">Reference proteome</keyword>
<sequence>MYVCVALTQSIPPTIIYSSSSKQEAAGSKNTAAYPELKCSYVDTIYLCIDKRTRQSCFARAFARLLLTPGRPDAAAADEKPSDVTAVSTRGEEAHESHSADHIRKTQYGHTAQELPPRTERSKAVCAEASDKSEVAGVIISCAITKFSAGSLGRTKSTARRNE</sequence>
<dbReference type="Proteomes" id="UP000299102">
    <property type="component" value="Unassembled WGS sequence"/>
</dbReference>
<comment type="caution">
    <text evidence="2">The sequence shown here is derived from an EMBL/GenBank/DDBJ whole genome shotgun (WGS) entry which is preliminary data.</text>
</comment>
<evidence type="ECO:0000313" key="3">
    <source>
        <dbReference type="Proteomes" id="UP000299102"/>
    </source>
</evidence>
<gene>
    <name evidence="2" type="ORF">EVAR_97450_1</name>
</gene>
<proteinExistence type="predicted"/>
<evidence type="ECO:0000313" key="2">
    <source>
        <dbReference type="EMBL" id="GBP56029.1"/>
    </source>
</evidence>
<feature type="compositionally biased region" description="Basic and acidic residues" evidence="1">
    <location>
        <begin position="90"/>
        <end position="104"/>
    </location>
</feature>